<protein>
    <submittedName>
        <fullName evidence="1">Uncharacterized protein</fullName>
    </submittedName>
</protein>
<gene>
    <name evidence="1" type="ORF">PCON_05219</name>
</gene>
<keyword evidence="2" id="KW-1185">Reference proteome</keyword>
<organism evidence="1 2">
    <name type="scientific">Pyronema omphalodes (strain CBS 100304)</name>
    <name type="common">Pyronema confluens</name>
    <dbReference type="NCBI Taxonomy" id="1076935"/>
    <lineage>
        <taxon>Eukaryota</taxon>
        <taxon>Fungi</taxon>
        <taxon>Dikarya</taxon>
        <taxon>Ascomycota</taxon>
        <taxon>Pezizomycotina</taxon>
        <taxon>Pezizomycetes</taxon>
        <taxon>Pezizales</taxon>
        <taxon>Pyronemataceae</taxon>
        <taxon>Pyronema</taxon>
    </lineage>
</organism>
<proteinExistence type="predicted"/>
<evidence type="ECO:0000313" key="2">
    <source>
        <dbReference type="Proteomes" id="UP000018144"/>
    </source>
</evidence>
<dbReference type="AlphaFoldDB" id="U4KW46"/>
<accession>U4KW46</accession>
<dbReference type="EMBL" id="HF935262">
    <property type="protein sequence ID" value="CCX05632.1"/>
    <property type="molecule type" value="Genomic_DNA"/>
</dbReference>
<sequence>MSIPTKDRIIIDLTSPDTEHPKTKVEIDLTKDDQPVLTPKFKEKVIIDLRGSYGSENEKKMENRGRRKTRL</sequence>
<name>U4KW46_PYROM</name>
<evidence type="ECO:0000313" key="1">
    <source>
        <dbReference type="EMBL" id="CCX05632.1"/>
    </source>
</evidence>
<dbReference type="Proteomes" id="UP000018144">
    <property type="component" value="Unassembled WGS sequence"/>
</dbReference>
<reference evidence="1 2" key="1">
    <citation type="journal article" date="2013" name="PLoS Genet.">
        <title>The genome and development-dependent transcriptomes of Pyronema confluens: a window into fungal evolution.</title>
        <authorList>
            <person name="Traeger S."/>
            <person name="Altegoer F."/>
            <person name="Freitag M."/>
            <person name="Gabaldon T."/>
            <person name="Kempken F."/>
            <person name="Kumar A."/>
            <person name="Marcet-Houben M."/>
            <person name="Poggeler S."/>
            <person name="Stajich J.E."/>
            <person name="Nowrousian M."/>
        </authorList>
    </citation>
    <scope>NUCLEOTIDE SEQUENCE [LARGE SCALE GENOMIC DNA]</scope>
    <source>
        <strain evidence="2">CBS 100304</strain>
        <tissue evidence="1">Vegetative mycelium</tissue>
    </source>
</reference>